<keyword evidence="2" id="KW-1185">Reference proteome</keyword>
<accession>A0ABN0T3Z8</accession>
<gene>
    <name evidence="1" type="ORF">GCM10009123_18480</name>
</gene>
<protein>
    <recommendedName>
        <fullName evidence="3">DUF4404 family protein</fullName>
    </recommendedName>
</protein>
<proteinExistence type="predicted"/>
<dbReference type="InterPro" id="IPR025516">
    <property type="entry name" value="DUF4404"/>
</dbReference>
<dbReference type="EMBL" id="BAAAFM010000008">
    <property type="protein sequence ID" value="GAA0211577.1"/>
    <property type="molecule type" value="Genomic_DNA"/>
</dbReference>
<dbReference type="Pfam" id="PF14357">
    <property type="entry name" value="DUF4404"/>
    <property type="match status" value="1"/>
</dbReference>
<evidence type="ECO:0008006" key="3">
    <source>
        <dbReference type="Google" id="ProtNLM"/>
    </source>
</evidence>
<dbReference type="Proteomes" id="UP001501221">
    <property type="component" value="Unassembled WGS sequence"/>
</dbReference>
<dbReference type="RefSeq" id="WP_343989532.1">
    <property type="nucleotide sequence ID" value="NZ_BAAAFM010000008.1"/>
</dbReference>
<sequence length="94" mass="11096">MSNSEVTKTQIVEKANDLLLLIEKQKELSKEETLTLAKLELIIESRLFKQDAEENPEEYLIERFQERLYNFEREYPSLSSFIRRISNSLSNIGI</sequence>
<reference evidence="1 2" key="1">
    <citation type="journal article" date="2019" name="Int. J. Syst. Evol. Microbiol.">
        <title>The Global Catalogue of Microorganisms (GCM) 10K type strain sequencing project: providing services to taxonomists for standard genome sequencing and annotation.</title>
        <authorList>
            <consortium name="The Broad Institute Genomics Platform"/>
            <consortium name="The Broad Institute Genome Sequencing Center for Infectious Disease"/>
            <person name="Wu L."/>
            <person name="Ma J."/>
        </authorList>
    </citation>
    <scope>NUCLEOTIDE SEQUENCE [LARGE SCALE GENOMIC DNA]</scope>
    <source>
        <strain evidence="1 2">JCM 16211</strain>
    </source>
</reference>
<comment type="caution">
    <text evidence="1">The sequence shown here is derived from an EMBL/GenBank/DDBJ whole genome shotgun (WGS) entry which is preliminary data.</text>
</comment>
<evidence type="ECO:0000313" key="2">
    <source>
        <dbReference type="Proteomes" id="UP001501221"/>
    </source>
</evidence>
<name>A0ABN0T3Z8_9GAMM</name>
<organism evidence="1 2">
    <name type="scientific">Kangiella japonica</name>
    <dbReference type="NCBI Taxonomy" id="647384"/>
    <lineage>
        <taxon>Bacteria</taxon>
        <taxon>Pseudomonadati</taxon>
        <taxon>Pseudomonadota</taxon>
        <taxon>Gammaproteobacteria</taxon>
        <taxon>Kangiellales</taxon>
        <taxon>Kangiellaceae</taxon>
        <taxon>Kangiella</taxon>
    </lineage>
</organism>
<evidence type="ECO:0000313" key="1">
    <source>
        <dbReference type="EMBL" id="GAA0211577.1"/>
    </source>
</evidence>